<dbReference type="EMBL" id="JAALTR010000221">
    <property type="protein sequence ID" value="NGW67674.1"/>
    <property type="molecule type" value="Genomic_DNA"/>
</dbReference>
<comment type="caution">
    <text evidence="1">The sequence shown here is derived from an EMBL/GenBank/DDBJ whole genome shotgun (WGS) entry which is preliminary data.</text>
</comment>
<dbReference type="Proteomes" id="UP000473113">
    <property type="component" value="Unassembled WGS sequence"/>
</dbReference>
<gene>
    <name evidence="1" type="ORF">G6Y24_09215</name>
</gene>
<protein>
    <submittedName>
        <fullName evidence="1">Inositol monophosphatase</fullName>
    </submittedName>
</protein>
<reference evidence="1 2" key="1">
    <citation type="submission" date="2020-02" db="EMBL/GenBank/DDBJ databases">
        <title>Detection of Heterogeneous Vancomycin Intermediate Resistance in Methicillin Resistant Staphylococcus aureus Isolates from Latin-America.</title>
        <authorList>
            <person name="Castro-Cardozo B."/>
            <person name="Berrio M."/>
            <person name="Vargas M.L."/>
            <person name="Carvajal L.P."/>
            <person name="Millan L.V."/>
            <person name="Rios R."/>
            <person name="Hernandez A."/>
            <person name="Rincon S.L."/>
            <person name="Cubides P."/>
            <person name="Forero E."/>
            <person name="Dinh A."/>
            <person name="Seas C."/>
            <person name="Munita J.M."/>
            <person name="Arias C.A."/>
            <person name="Reyes J."/>
            <person name="Diaz L."/>
        </authorList>
    </citation>
    <scope>NUCLEOTIDE SEQUENCE [LARGE SCALE GENOMIC DNA]</scope>
    <source>
        <strain evidence="1 2">UG255</strain>
    </source>
</reference>
<feature type="non-terminal residue" evidence="1">
    <location>
        <position position="1"/>
    </location>
</feature>
<proteinExistence type="predicted"/>
<dbReference type="SUPFAM" id="SSF56655">
    <property type="entry name" value="Carbohydrate phosphatase"/>
    <property type="match status" value="1"/>
</dbReference>
<evidence type="ECO:0000313" key="2">
    <source>
        <dbReference type="Proteomes" id="UP000473113"/>
    </source>
</evidence>
<dbReference type="AlphaFoldDB" id="A0A6M1XPR5"/>
<organism evidence="1 2">
    <name type="scientific">Staphylococcus aureus</name>
    <dbReference type="NCBI Taxonomy" id="1280"/>
    <lineage>
        <taxon>Bacteria</taxon>
        <taxon>Bacillati</taxon>
        <taxon>Bacillota</taxon>
        <taxon>Bacilli</taxon>
        <taxon>Bacillales</taxon>
        <taxon>Staphylococcaceae</taxon>
        <taxon>Staphylococcus</taxon>
    </lineage>
</organism>
<accession>A0A6M1XPR5</accession>
<name>A0A6M1XPR5_STAAU</name>
<evidence type="ECO:0000313" key="1">
    <source>
        <dbReference type="EMBL" id="NGW67674.1"/>
    </source>
</evidence>
<sequence length="54" mass="6020">AQFLFAELLNLKMTTLDGKAIDHLKGAPFIISNKACHETVLKILNANGGYQKYR</sequence>
<dbReference type="Gene3D" id="3.40.190.80">
    <property type="match status" value="1"/>
</dbReference>